<feature type="domain" description="BTB" evidence="1">
    <location>
        <begin position="30"/>
        <end position="95"/>
    </location>
</feature>
<evidence type="ECO:0000313" key="3">
    <source>
        <dbReference type="Proteomes" id="UP000037510"/>
    </source>
</evidence>
<evidence type="ECO:0000259" key="1">
    <source>
        <dbReference type="PROSITE" id="PS50097"/>
    </source>
</evidence>
<sequence>MGCLKNENPSYNQRSLYDRVEKLLVSYEWSDCSFQVAGKIFKAHRLILGISSPVFEAMFYGPLSNTKEIVVTDILPDTFQLILNYIYTDKVEISCIEQAFELLYSARKYMLEHLSQICIVYIQSNISIDNVIDILNYPDYMQDEQLIKYSLKLLCEHADYLLEEKKDTITHPCMKAILENNQINMSEKDLIKHVFEWSLHCCEQLNISASFENRLNILKSKGLFKLLRFLTLSLDDFEEIASDKNNLLQPHEYQSIRSLIKDLKSYKGFSGSVCLLPRSPIKLTWYLCYRSPLRPMAPIVVDSNNFVIHSRIKSSKSVFINSLCVPTRMAPAVYFRNNSAKVYSEQLSVSIASESDDSIIKFTNFMNTVEYDSIVGIELTEPCFIKKDNWYKISFTWPHNNCPSYSYIVEYRDKQYKCHNVTFEFDDLPINAGNDVNANELLGVTDGHRLDLLDNIARPLAS</sequence>
<proteinExistence type="predicted"/>
<dbReference type="PROSITE" id="PS50097">
    <property type="entry name" value="BTB"/>
    <property type="match status" value="1"/>
</dbReference>
<evidence type="ECO:0000313" key="2">
    <source>
        <dbReference type="EMBL" id="KOB76558.1"/>
    </source>
</evidence>
<dbReference type="EMBL" id="JTDY01000586">
    <property type="protein sequence ID" value="KOB76558.1"/>
    <property type="molecule type" value="Genomic_DNA"/>
</dbReference>
<dbReference type="InterPro" id="IPR000210">
    <property type="entry name" value="BTB/POZ_dom"/>
</dbReference>
<comment type="caution">
    <text evidence="2">The sequence shown here is derived from an EMBL/GenBank/DDBJ whole genome shotgun (WGS) entry which is preliminary data.</text>
</comment>
<dbReference type="Pfam" id="PF00651">
    <property type="entry name" value="BTB"/>
    <property type="match status" value="1"/>
</dbReference>
<dbReference type="PANTHER" id="PTHR45774:SF3">
    <property type="entry name" value="BTB (POZ) DOMAIN-CONTAINING 2B-RELATED"/>
    <property type="match status" value="1"/>
</dbReference>
<keyword evidence="3" id="KW-1185">Reference proteome</keyword>
<dbReference type="SUPFAM" id="SSF54695">
    <property type="entry name" value="POZ domain"/>
    <property type="match status" value="1"/>
</dbReference>
<accession>A0A0L7LLX3</accession>
<organism evidence="2 3">
    <name type="scientific">Operophtera brumata</name>
    <name type="common">Winter moth</name>
    <name type="synonym">Phalaena brumata</name>
    <dbReference type="NCBI Taxonomy" id="104452"/>
    <lineage>
        <taxon>Eukaryota</taxon>
        <taxon>Metazoa</taxon>
        <taxon>Ecdysozoa</taxon>
        <taxon>Arthropoda</taxon>
        <taxon>Hexapoda</taxon>
        <taxon>Insecta</taxon>
        <taxon>Pterygota</taxon>
        <taxon>Neoptera</taxon>
        <taxon>Endopterygota</taxon>
        <taxon>Lepidoptera</taxon>
        <taxon>Glossata</taxon>
        <taxon>Ditrysia</taxon>
        <taxon>Geometroidea</taxon>
        <taxon>Geometridae</taxon>
        <taxon>Larentiinae</taxon>
        <taxon>Operophtera</taxon>
    </lineage>
</organism>
<dbReference type="STRING" id="104452.A0A0L7LLX3"/>
<name>A0A0L7LLX3_OPEBR</name>
<dbReference type="SMART" id="SM00225">
    <property type="entry name" value="BTB"/>
    <property type="match status" value="1"/>
</dbReference>
<dbReference type="AlphaFoldDB" id="A0A0L7LLX3"/>
<reference evidence="2 3" key="1">
    <citation type="journal article" date="2015" name="Genome Biol. Evol.">
        <title>The genome of winter moth (Operophtera brumata) provides a genomic perspective on sexual dimorphism and phenology.</title>
        <authorList>
            <person name="Derks M.F."/>
            <person name="Smit S."/>
            <person name="Salis L."/>
            <person name="Schijlen E."/>
            <person name="Bossers A."/>
            <person name="Mateman C."/>
            <person name="Pijl A.S."/>
            <person name="de Ridder D."/>
            <person name="Groenen M.A."/>
            <person name="Visser M.E."/>
            <person name="Megens H.J."/>
        </authorList>
    </citation>
    <scope>NUCLEOTIDE SEQUENCE [LARGE SCALE GENOMIC DNA]</scope>
    <source>
        <strain evidence="2">WM2013NL</strain>
        <tissue evidence="2">Head and thorax</tissue>
    </source>
</reference>
<dbReference type="InterPro" id="IPR011333">
    <property type="entry name" value="SKP1/BTB/POZ_sf"/>
</dbReference>
<dbReference type="PANTHER" id="PTHR45774">
    <property type="entry name" value="BTB/POZ DOMAIN-CONTAINING"/>
    <property type="match status" value="1"/>
</dbReference>
<dbReference type="Proteomes" id="UP000037510">
    <property type="component" value="Unassembled WGS sequence"/>
</dbReference>
<gene>
    <name evidence="2" type="ORF">OBRU01_05537</name>
</gene>
<protein>
    <submittedName>
        <fullName evidence="2">BTB domain containing 2-like protein</fullName>
    </submittedName>
</protein>
<dbReference type="Gene3D" id="3.30.710.10">
    <property type="entry name" value="Potassium Channel Kv1.1, Chain A"/>
    <property type="match status" value="1"/>
</dbReference>